<reference evidence="4" key="1">
    <citation type="submission" date="2021-12" db="EMBL/GenBank/DDBJ databases">
        <title>Discovery of the Pendulisporaceae a myxobacterial family with distinct sporulation behavior and unique specialized metabolism.</title>
        <authorList>
            <person name="Garcia R."/>
            <person name="Popoff A."/>
            <person name="Bader C.D."/>
            <person name="Loehr J."/>
            <person name="Walesch S."/>
            <person name="Walt C."/>
            <person name="Boldt J."/>
            <person name="Bunk B."/>
            <person name="Haeckl F.J.F.P.J."/>
            <person name="Gunesch A.P."/>
            <person name="Birkelbach J."/>
            <person name="Nuebel U."/>
            <person name="Pietschmann T."/>
            <person name="Bach T."/>
            <person name="Mueller R."/>
        </authorList>
    </citation>
    <scope>NUCLEOTIDE SEQUENCE</scope>
    <source>
        <strain evidence="4">MSr11367</strain>
    </source>
</reference>
<evidence type="ECO:0000256" key="1">
    <source>
        <dbReference type="ARBA" id="ARBA00022857"/>
    </source>
</evidence>
<dbReference type="Proteomes" id="UP001374803">
    <property type="component" value="Chromosome"/>
</dbReference>
<dbReference type="EMBL" id="CP089983">
    <property type="protein sequence ID" value="WXB01363.1"/>
    <property type="molecule type" value="Genomic_DNA"/>
</dbReference>
<proteinExistence type="predicted"/>
<dbReference type="SMART" id="SM00829">
    <property type="entry name" value="PKS_ER"/>
    <property type="match status" value="1"/>
</dbReference>
<gene>
    <name evidence="4" type="ORF">LVJ94_31150</name>
</gene>
<dbReference type="InterPro" id="IPR020843">
    <property type="entry name" value="ER"/>
</dbReference>
<feature type="domain" description="Enoyl reductase (ER)" evidence="3">
    <location>
        <begin position="11"/>
        <end position="329"/>
    </location>
</feature>
<keyword evidence="1" id="KW-0521">NADP</keyword>
<organism evidence="4 5">
    <name type="scientific">Pendulispora rubella</name>
    <dbReference type="NCBI Taxonomy" id="2741070"/>
    <lineage>
        <taxon>Bacteria</taxon>
        <taxon>Pseudomonadati</taxon>
        <taxon>Myxococcota</taxon>
        <taxon>Myxococcia</taxon>
        <taxon>Myxococcales</taxon>
        <taxon>Sorangiineae</taxon>
        <taxon>Pendulisporaceae</taxon>
        <taxon>Pendulispora</taxon>
    </lineage>
</organism>
<evidence type="ECO:0000313" key="4">
    <source>
        <dbReference type="EMBL" id="WXB01363.1"/>
    </source>
</evidence>
<dbReference type="Gene3D" id="3.40.50.720">
    <property type="entry name" value="NAD(P)-binding Rossmann-like Domain"/>
    <property type="match status" value="1"/>
</dbReference>
<evidence type="ECO:0000259" key="3">
    <source>
        <dbReference type="SMART" id="SM00829"/>
    </source>
</evidence>
<dbReference type="RefSeq" id="WP_394830975.1">
    <property type="nucleotide sequence ID" value="NZ_CP089929.1"/>
</dbReference>
<name>A0ABZ2KUD9_9BACT</name>
<dbReference type="InterPro" id="IPR011032">
    <property type="entry name" value="GroES-like_sf"/>
</dbReference>
<dbReference type="InterPro" id="IPR013149">
    <property type="entry name" value="ADH-like_C"/>
</dbReference>
<dbReference type="Pfam" id="PF08240">
    <property type="entry name" value="ADH_N"/>
    <property type="match status" value="1"/>
</dbReference>
<dbReference type="CDD" id="cd05282">
    <property type="entry name" value="ETR_like"/>
    <property type="match status" value="1"/>
</dbReference>
<dbReference type="InterPro" id="IPR013154">
    <property type="entry name" value="ADH-like_N"/>
</dbReference>
<keyword evidence="2" id="KW-0560">Oxidoreductase</keyword>
<dbReference type="SUPFAM" id="SSF50129">
    <property type="entry name" value="GroES-like"/>
    <property type="match status" value="1"/>
</dbReference>
<dbReference type="Pfam" id="PF00107">
    <property type="entry name" value="ADH_zinc_N"/>
    <property type="match status" value="1"/>
</dbReference>
<accession>A0ABZ2KUD9</accession>
<dbReference type="SUPFAM" id="SSF51735">
    <property type="entry name" value="NAD(P)-binding Rossmann-fold domains"/>
    <property type="match status" value="1"/>
</dbReference>
<dbReference type="InterPro" id="IPR036291">
    <property type="entry name" value="NAD(P)-bd_dom_sf"/>
</dbReference>
<evidence type="ECO:0000313" key="5">
    <source>
        <dbReference type="Proteomes" id="UP001374803"/>
    </source>
</evidence>
<dbReference type="PANTHER" id="PTHR48106">
    <property type="entry name" value="QUINONE OXIDOREDUCTASE PIG3-RELATED"/>
    <property type="match status" value="1"/>
</dbReference>
<dbReference type="PANTHER" id="PTHR48106:SF2">
    <property type="entry name" value="ZN2+-BINDING DEHYDROGENASE"/>
    <property type="match status" value="1"/>
</dbReference>
<sequence length="330" mass="35168">MKVLRFDRFGAPAEVLRLEDEDTPRPGADDVRVRLTSRAIHPSDLATIHGRYGLEPPTLPRVPGSDAAGTIVEAGANVRDVKPGDRVILLLGATRGAGTWREEVCIPGAAVVKTPETLPDAQAGSVWVNYLSAWALADHVLAVPRGAWVLQTAAGSQLGRAMMELSRLRGFRLLNVVRRREQVKELEALDAGPVVCTADDDFVARVRGIVGTAGLHFAVDAVGGTTAAKVLGCLAPGGQLVVFGALGGAQIPLDIATVLFKQLVVRGFWLRPWIEAAGPALHRQIAADILEQIARERIRPAIDSTFAFADFRNAVRHAMASGRTGAVVLT</sequence>
<evidence type="ECO:0000256" key="2">
    <source>
        <dbReference type="ARBA" id="ARBA00023002"/>
    </source>
</evidence>
<dbReference type="Gene3D" id="3.90.180.10">
    <property type="entry name" value="Medium-chain alcohol dehydrogenases, catalytic domain"/>
    <property type="match status" value="1"/>
</dbReference>
<keyword evidence="5" id="KW-1185">Reference proteome</keyword>
<protein>
    <submittedName>
        <fullName evidence="4">Zinc-dependent alcohol dehydrogenase family protein</fullName>
    </submittedName>
</protein>